<dbReference type="InterPro" id="IPR036390">
    <property type="entry name" value="WH_DNA-bd_sf"/>
</dbReference>
<protein>
    <submittedName>
        <fullName evidence="2">PadR family transcriptional regulator</fullName>
    </submittedName>
</protein>
<dbReference type="SUPFAM" id="SSF46785">
    <property type="entry name" value="Winged helix' DNA-binding domain"/>
    <property type="match status" value="1"/>
</dbReference>
<dbReference type="AlphaFoldDB" id="A0A0G1GGZ1"/>
<dbReference type="PANTHER" id="PTHR33169">
    <property type="entry name" value="PADR-FAMILY TRANSCRIPTIONAL REGULATOR"/>
    <property type="match status" value="1"/>
</dbReference>
<evidence type="ECO:0000259" key="1">
    <source>
        <dbReference type="Pfam" id="PF03551"/>
    </source>
</evidence>
<dbReference type="Proteomes" id="UP000034894">
    <property type="component" value="Unassembled WGS sequence"/>
</dbReference>
<dbReference type="Gene3D" id="1.10.10.10">
    <property type="entry name" value="Winged helix-like DNA-binding domain superfamily/Winged helix DNA-binding domain"/>
    <property type="match status" value="1"/>
</dbReference>
<feature type="domain" description="Transcription regulator PadR N-terminal" evidence="1">
    <location>
        <begin position="25"/>
        <end position="96"/>
    </location>
</feature>
<dbReference type="InterPro" id="IPR036388">
    <property type="entry name" value="WH-like_DNA-bd_sf"/>
</dbReference>
<name>A0A0G1GGZ1_9BACT</name>
<dbReference type="InterPro" id="IPR005149">
    <property type="entry name" value="Tscrpt_reg_PadR_N"/>
</dbReference>
<evidence type="ECO:0000313" key="2">
    <source>
        <dbReference type="EMBL" id="KKS98078.1"/>
    </source>
</evidence>
<dbReference type="InterPro" id="IPR052509">
    <property type="entry name" value="Metal_resp_DNA-bind_regulator"/>
</dbReference>
<reference evidence="2 3" key="1">
    <citation type="journal article" date="2015" name="Nature">
        <title>rRNA introns, odd ribosomes, and small enigmatic genomes across a large radiation of phyla.</title>
        <authorList>
            <person name="Brown C.T."/>
            <person name="Hug L.A."/>
            <person name="Thomas B.C."/>
            <person name="Sharon I."/>
            <person name="Castelle C.J."/>
            <person name="Singh A."/>
            <person name="Wilkins M.J."/>
            <person name="Williams K.H."/>
            <person name="Banfield J.F."/>
        </authorList>
    </citation>
    <scope>NUCLEOTIDE SEQUENCE [LARGE SCALE GENOMIC DNA]</scope>
</reference>
<dbReference type="Pfam" id="PF03551">
    <property type="entry name" value="PadR"/>
    <property type="match status" value="1"/>
</dbReference>
<organism evidence="2 3">
    <name type="scientific">Candidatus Gottesmanbacteria bacterium GW2011_GWA2_43_14</name>
    <dbReference type="NCBI Taxonomy" id="1618443"/>
    <lineage>
        <taxon>Bacteria</taxon>
        <taxon>Candidatus Gottesmaniibacteriota</taxon>
    </lineage>
</organism>
<dbReference type="PANTHER" id="PTHR33169:SF14">
    <property type="entry name" value="TRANSCRIPTIONAL REGULATOR RV3488"/>
    <property type="match status" value="1"/>
</dbReference>
<accession>A0A0G1GGZ1</accession>
<dbReference type="EMBL" id="LCFP01000003">
    <property type="protein sequence ID" value="KKS98078.1"/>
    <property type="molecule type" value="Genomic_DNA"/>
</dbReference>
<gene>
    <name evidence="2" type="ORF">UV73_C0003G0020</name>
</gene>
<proteinExistence type="predicted"/>
<sequence length="126" mass="14795">MSRVNGTLFRSRDFGTIERFIEPCILLLLSREPTHGYGLMEGLEKHCGEKVDVGDLYRTLRRMEHDGWVNSAWDRKENQRDKRIYTITEEGRAFLKHAVASLKETDELIHHLFRGYQKVYPESNAI</sequence>
<comment type="caution">
    <text evidence="2">The sequence shown here is derived from an EMBL/GenBank/DDBJ whole genome shotgun (WGS) entry which is preliminary data.</text>
</comment>
<dbReference type="STRING" id="1618443.UV73_C0003G0020"/>
<evidence type="ECO:0000313" key="3">
    <source>
        <dbReference type="Proteomes" id="UP000034894"/>
    </source>
</evidence>